<reference evidence="8 9" key="1">
    <citation type="submission" date="2019-04" db="EMBL/GenBank/DDBJ databases">
        <authorList>
            <person name="Embree M."/>
            <person name="Gaffney J.R."/>
        </authorList>
    </citation>
    <scope>NUCLEOTIDE SEQUENCE [LARGE SCALE GENOMIC DNA]</scope>
    <source>
        <strain evidence="8 9">JE7A12</strain>
    </source>
</reference>
<comment type="catalytic activity">
    <reaction evidence="5">
        <text>(sulfur carrier)-H + L-cysteine = (sulfur carrier)-SH + L-alanine</text>
        <dbReference type="Rhea" id="RHEA:43892"/>
        <dbReference type="Rhea" id="RHEA-COMP:14737"/>
        <dbReference type="Rhea" id="RHEA-COMP:14739"/>
        <dbReference type="ChEBI" id="CHEBI:29917"/>
        <dbReference type="ChEBI" id="CHEBI:35235"/>
        <dbReference type="ChEBI" id="CHEBI:57972"/>
        <dbReference type="ChEBI" id="CHEBI:64428"/>
        <dbReference type="EC" id="2.8.1.7"/>
    </reaction>
</comment>
<dbReference type="PROSITE" id="PS00595">
    <property type="entry name" value="AA_TRANSFER_CLASS_5"/>
    <property type="match status" value="1"/>
</dbReference>
<dbReference type="OrthoDB" id="9804366at2"/>
<dbReference type="InterPro" id="IPR015421">
    <property type="entry name" value="PyrdxlP-dep_Trfase_major"/>
</dbReference>
<dbReference type="GO" id="GO:0008483">
    <property type="term" value="F:transaminase activity"/>
    <property type="evidence" value="ECO:0007669"/>
    <property type="project" value="UniProtKB-KW"/>
</dbReference>
<dbReference type="InterPro" id="IPR020578">
    <property type="entry name" value="Aminotrans_V_PyrdxlP_BS"/>
</dbReference>
<organism evidence="8 9">
    <name type="scientific">Ruminococcus bovis</name>
    <dbReference type="NCBI Taxonomy" id="2564099"/>
    <lineage>
        <taxon>Bacteria</taxon>
        <taxon>Bacillati</taxon>
        <taxon>Bacillota</taxon>
        <taxon>Clostridia</taxon>
        <taxon>Eubacteriales</taxon>
        <taxon>Oscillospiraceae</taxon>
        <taxon>Ruminococcus</taxon>
    </lineage>
</organism>
<dbReference type="InterPro" id="IPR015422">
    <property type="entry name" value="PyrdxlP-dep_Trfase_small"/>
</dbReference>
<dbReference type="RefSeq" id="WP_138157694.1">
    <property type="nucleotide sequence ID" value="NZ_CP039381.1"/>
</dbReference>
<gene>
    <name evidence="8" type="ORF">E5Z56_10215</name>
</gene>
<dbReference type="GO" id="GO:0031071">
    <property type="term" value="F:cysteine desulfurase activity"/>
    <property type="evidence" value="ECO:0007669"/>
    <property type="project" value="UniProtKB-EC"/>
</dbReference>
<accession>A0A4V1G5C1</accession>
<feature type="domain" description="Aminotransferase class V" evidence="7">
    <location>
        <begin position="2"/>
        <end position="368"/>
    </location>
</feature>
<dbReference type="InterPro" id="IPR010969">
    <property type="entry name" value="Cys_dSase-rel_unknwn_funct"/>
</dbReference>
<dbReference type="PANTHER" id="PTHR43586">
    <property type="entry name" value="CYSTEINE DESULFURASE"/>
    <property type="match status" value="1"/>
</dbReference>
<dbReference type="Pfam" id="PF00266">
    <property type="entry name" value="Aminotran_5"/>
    <property type="match status" value="1"/>
</dbReference>
<keyword evidence="4" id="KW-0663">Pyridoxal phosphate</keyword>
<dbReference type="NCBIfam" id="TIGR01977">
    <property type="entry name" value="am_tr_V_EF2568"/>
    <property type="match status" value="1"/>
</dbReference>
<evidence type="ECO:0000313" key="9">
    <source>
        <dbReference type="Proteomes" id="UP000301475"/>
    </source>
</evidence>
<dbReference type="InterPro" id="IPR016454">
    <property type="entry name" value="Cysteine_dSase"/>
</dbReference>
<evidence type="ECO:0000313" key="8">
    <source>
        <dbReference type="EMBL" id="QCT07703.1"/>
    </source>
</evidence>
<dbReference type="InterPro" id="IPR015424">
    <property type="entry name" value="PyrdxlP-dep_Trfase"/>
</dbReference>
<dbReference type="Gene3D" id="3.90.1150.10">
    <property type="entry name" value="Aspartate Aminotransferase, domain 1"/>
    <property type="match status" value="1"/>
</dbReference>
<dbReference type="EMBL" id="CP039381">
    <property type="protein sequence ID" value="QCT07703.1"/>
    <property type="molecule type" value="Genomic_DNA"/>
</dbReference>
<keyword evidence="8" id="KW-0032">Aminotransferase</keyword>
<keyword evidence="8" id="KW-0808">Transferase</keyword>
<dbReference type="PIRSF" id="PIRSF005572">
    <property type="entry name" value="NifS"/>
    <property type="match status" value="1"/>
</dbReference>
<evidence type="ECO:0000256" key="3">
    <source>
        <dbReference type="ARBA" id="ARBA00012239"/>
    </source>
</evidence>
<dbReference type="PANTHER" id="PTHR43586:SF4">
    <property type="entry name" value="ISOPENICILLIN N EPIMERASE"/>
    <property type="match status" value="1"/>
</dbReference>
<dbReference type="InterPro" id="IPR000192">
    <property type="entry name" value="Aminotrans_V_dom"/>
</dbReference>
<evidence type="ECO:0000256" key="1">
    <source>
        <dbReference type="ARBA" id="ARBA00001933"/>
    </source>
</evidence>
<dbReference type="SUPFAM" id="SSF53383">
    <property type="entry name" value="PLP-dependent transferases"/>
    <property type="match status" value="1"/>
</dbReference>
<protein>
    <recommendedName>
        <fullName evidence="3">cysteine desulfurase</fullName>
        <ecNumber evidence="3">2.8.1.7</ecNumber>
    </recommendedName>
</protein>
<name>A0A4V1G5C1_9FIRM</name>
<dbReference type="AlphaFoldDB" id="A0A4V1G5C1"/>
<dbReference type="Proteomes" id="UP000301475">
    <property type="component" value="Chromosome"/>
</dbReference>
<evidence type="ECO:0000256" key="2">
    <source>
        <dbReference type="ARBA" id="ARBA00010447"/>
    </source>
</evidence>
<comment type="cofactor">
    <cofactor evidence="1 6">
        <name>pyridoxal 5'-phosphate</name>
        <dbReference type="ChEBI" id="CHEBI:597326"/>
    </cofactor>
</comment>
<evidence type="ECO:0000256" key="6">
    <source>
        <dbReference type="RuleBase" id="RU004504"/>
    </source>
</evidence>
<keyword evidence="9" id="KW-1185">Reference proteome</keyword>
<dbReference type="Gene3D" id="3.40.640.10">
    <property type="entry name" value="Type I PLP-dependent aspartate aminotransferase-like (Major domain)"/>
    <property type="match status" value="1"/>
</dbReference>
<comment type="similarity">
    <text evidence="2">Belongs to the class-V pyridoxal-phosphate-dependent aminotransferase family. Csd subfamily.</text>
</comment>
<evidence type="ECO:0000256" key="5">
    <source>
        <dbReference type="ARBA" id="ARBA00050776"/>
    </source>
</evidence>
<proteinExistence type="inferred from homology"/>
<dbReference type="EC" id="2.8.1.7" evidence="3"/>
<sequence>MIYLDNGATSFPKPLSVRQNVDISLKKFSANPGRSGHSLSLRAAKEIYECRKRLKELFNANSEEEIIFTENCTMALNTVIFGLLNEGDHVLISSMEHNSITRPLESLKDKGVTYSTFDYSYDDNETVDNVRHLIKPETKLVICTHASNVFGFRFPIERICALCHAYGILFCVDSAQSAGVFDIDVGTNQYDFVCMSGHKSLYGPMGTGVLILNNRNLKPLLYGGTGTESVKKSQPEGLPEKFESGTQNMNGISGLKAGVDFVKNRGIKNIYNHEYKLAKHLFNGLANNRKVITYNKSFDYGKVAPVVSFNIDGVYSEDLVAKLNKYGIMTRGGLHCSPLAHTTMNTIENGTVRVVPGAFNTINDINYLLNVIRKLTI</sequence>
<evidence type="ECO:0000256" key="4">
    <source>
        <dbReference type="ARBA" id="ARBA00022898"/>
    </source>
</evidence>
<evidence type="ECO:0000259" key="7">
    <source>
        <dbReference type="Pfam" id="PF00266"/>
    </source>
</evidence>
<dbReference type="KEGG" id="ruj:E5Z56_10215"/>